<dbReference type="Proteomes" id="UP000247498">
    <property type="component" value="Unassembled WGS sequence"/>
</dbReference>
<reference evidence="4 5" key="1">
    <citation type="journal article" date="2018" name="Sci. Rep.">
        <title>Raphidocelis subcapitata (=Pseudokirchneriella subcapitata) provides an insight into genome evolution and environmental adaptations in the Sphaeropleales.</title>
        <authorList>
            <person name="Suzuki S."/>
            <person name="Yamaguchi H."/>
            <person name="Nakajima N."/>
            <person name="Kawachi M."/>
        </authorList>
    </citation>
    <scope>NUCLEOTIDE SEQUENCE [LARGE SCALE GENOMIC DNA]</scope>
    <source>
        <strain evidence="4 5">NIES-35</strain>
    </source>
</reference>
<feature type="compositionally biased region" description="Basic and acidic residues" evidence="3">
    <location>
        <begin position="88"/>
        <end position="98"/>
    </location>
</feature>
<name>A0A2V0P6W6_9CHLO</name>
<dbReference type="OrthoDB" id="533715at2759"/>
<dbReference type="GO" id="GO:0005737">
    <property type="term" value="C:cytoplasm"/>
    <property type="evidence" value="ECO:0007669"/>
    <property type="project" value="UniProtKB-SubCell"/>
</dbReference>
<dbReference type="EMBL" id="BDRX01000035">
    <property type="protein sequence ID" value="GBF92835.1"/>
    <property type="molecule type" value="Genomic_DNA"/>
</dbReference>
<sequence length="143" mass="15520">MAFSVLSGARVAPCAPQRHALRGGGSGGGSGGGAAAPRHVARVWTRPTPDRDENWVRPSYVPQPQQQPMIQPREEPRPLYTPSTPEFKPAELPDKQSEMPEGPKMPERRPDPIPAGNPKERPNEGGGKEERREAPPAPSPDKQ</sequence>
<evidence type="ECO:0000256" key="2">
    <source>
        <dbReference type="ARBA" id="ARBA00022490"/>
    </source>
</evidence>
<evidence type="ECO:0000256" key="3">
    <source>
        <dbReference type="SAM" id="MobiDB-lite"/>
    </source>
</evidence>
<dbReference type="AlphaFoldDB" id="A0A2V0P6W6"/>
<evidence type="ECO:0000313" key="4">
    <source>
        <dbReference type="EMBL" id="GBF92835.1"/>
    </source>
</evidence>
<feature type="region of interest" description="Disordered" evidence="3">
    <location>
        <begin position="1"/>
        <end position="143"/>
    </location>
</feature>
<comment type="caution">
    <text evidence="4">The sequence shown here is derived from an EMBL/GenBank/DDBJ whole genome shotgun (WGS) entry which is preliminary data.</text>
</comment>
<comment type="subcellular location">
    <subcellularLocation>
        <location evidence="1">Cytoplasm</location>
    </subcellularLocation>
</comment>
<organism evidence="4 5">
    <name type="scientific">Raphidocelis subcapitata</name>
    <dbReference type="NCBI Taxonomy" id="307507"/>
    <lineage>
        <taxon>Eukaryota</taxon>
        <taxon>Viridiplantae</taxon>
        <taxon>Chlorophyta</taxon>
        <taxon>core chlorophytes</taxon>
        <taxon>Chlorophyceae</taxon>
        <taxon>CS clade</taxon>
        <taxon>Sphaeropleales</taxon>
        <taxon>Selenastraceae</taxon>
        <taxon>Raphidocelis</taxon>
    </lineage>
</organism>
<keyword evidence="5" id="KW-1185">Reference proteome</keyword>
<evidence type="ECO:0000256" key="1">
    <source>
        <dbReference type="ARBA" id="ARBA00004496"/>
    </source>
</evidence>
<protein>
    <submittedName>
        <fullName evidence="4">Uncharacterized protein</fullName>
    </submittedName>
</protein>
<evidence type="ECO:0000313" key="5">
    <source>
        <dbReference type="Proteomes" id="UP000247498"/>
    </source>
</evidence>
<accession>A0A2V0P6W6</accession>
<proteinExistence type="predicted"/>
<keyword evidence="2" id="KW-0963">Cytoplasm</keyword>
<feature type="compositionally biased region" description="Gly residues" evidence="3">
    <location>
        <begin position="22"/>
        <end position="34"/>
    </location>
</feature>
<dbReference type="PRINTS" id="PR01574">
    <property type="entry name" value="TUBBYPROTEIN"/>
</dbReference>
<feature type="compositionally biased region" description="Low complexity" evidence="3">
    <location>
        <begin position="62"/>
        <end position="71"/>
    </location>
</feature>
<dbReference type="InParanoid" id="A0A2V0P6W6"/>
<feature type="compositionally biased region" description="Basic and acidic residues" evidence="3">
    <location>
        <begin position="118"/>
        <end position="134"/>
    </location>
</feature>
<dbReference type="InterPro" id="IPR005398">
    <property type="entry name" value="Tubby_N"/>
</dbReference>
<gene>
    <name evidence="4" type="ORF">Rsub_05454</name>
</gene>